<evidence type="ECO:0000313" key="5">
    <source>
        <dbReference type="Proteomes" id="UP001481413"/>
    </source>
</evidence>
<sequence>MKQYPFFDLQRVNRPLLPMLVISGLLTIAGFSHGIYSLLSIADADPVASLTALSADDQAMLQTDGYLRIGQISATLVALTFFFTAWLYFAARNLVAIYAERHQTVANSLIIYTKVTLGIFFALRMMLSMWRRSTPDSHAHEAEKWLIPVWWLILIAANVCKIISVYTLQSASEVGTWSASYSWMIAAYCLYFPLYFLTWRLAMAMTRFQGLSWDKRQQELDEIFGEAFHVGGRGEKRRWRDPYPCAPDALSLLWRNLKGPSTANPQAVNYPASKTLVANDITPELTVGFGGDVMMMFGRELTASDGVKAFFEGCDSVVLNMEGVVTDKPKKGPDQKHDHAIMDQLATIFPADKTWLSLANNHAADFGADECLKSAELLHNKGFRTFGLKDAPYADVHPALRIIGGTQWSNRDDKGVLNWLDERPEQHRRDGSFNMLMPHWGYEMECFPRTWGVNMMQQWLQQFDGVIGHHSHTPQPLTLIEQDGVNAVAGYSLGGFCFGLSKRNAMGLMHYGYGMIAKVTIGRLKSNPDQYAIGEVQWQLIECFPDDAKTAWQVDLIDELPYFSK</sequence>
<dbReference type="InterPro" id="IPR029052">
    <property type="entry name" value="Metallo-depent_PP-like"/>
</dbReference>
<feature type="transmembrane region" description="Helical" evidence="2">
    <location>
        <begin position="69"/>
        <end position="89"/>
    </location>
</feature>
<reference evidence="4 5" key="1">
    <citation type="submission" date="2024-04" db="EMBL/GenBank/DDBJ databases">
        <title>Draft genome sequence of Thalassolituus maritimus NBRC 116585.</title>
        <authorList>
            <person name="Miyakawa T."/>
            <person name="Kusuya Y."/>
            <person name="Miura T."/>
        </authorList>
    </citation>
    <scope>NUCLEOTIDE SEQUENCE [LARGE SCALE GENOMIC DNA]</scope>
    <source>
        <strain evidence="4 5">5NW40-0001</strain>
    </source>
</reference>
<proteinExistence type="inferred from homology"/>
<dbReference type="SUPFAM" id="SSF56300">
    <property type="entry name" value="Metallo-dependent phosphatases"/>
    <property type="match status" value="1"/>
</dbReference>
<protein>
    <recommendedName>
        <fullName evidence="3">Capsule synthesis protein CapA domain-containing protein</fullName>
    </recommendedName>
</protein>
<comment type="caution">
    <text evidence="4">The sequence shown here is derived from an EMBL/GenBank/DDBJ whole genome shotgun (WGS) entry which is preliminary data.</text>
</comment>
<evidence type="ECO:0000313" key="4">
    <source>
        <dbReference type="EMBL" id="GAA6146758.1"/>
    </source>
</evidence>
<dbReference type="RefSeq" id="WP_353295971.1">
    <property type="nucleotide sequence ID" value="NZ_BAABWH010000010.1"/>
</dbReference>
<evidence type="ECO:0000256" key="1">
    <source>
        <dbReference type="ARBA" id="ARBA00005662"/>
    </source>
</evidence>
<evidence type="ECO:0000256" key="2">
    <source>
        <dbReference type="SAM" id="Phobius"/>
    </source>
</evidence>
<feature type="transmembrane region" description="Helical" evidence="2">
    <location>
        <begin position="148"/>
        <end position="168"/>
    </location>
</feature>
<name>A0ABQ0A2X8_9GAMM</name>
<accession>A0ABQ0A2X8</accession>
<keyword evidence="2" id="KW-0812">Transmembrane</keyword>
<feature type="transmembrane region" description="Helical" evidence="2">
    <location>
        <begin position="20"/>
        <end position="39"/>
    </location>
</feature>
<feature type="transmembrane region" description="Helical" evidence="2">
    <location>
        <begin position="180"/>
        <end position="199"/>
    </location>
</feature>
<keyword evidence="2" id="KW-1133">Transmembrane helix</keyword>
<dbReference type="InterPro" id="IPR052169">
    <property type="entry name" value="CW_Biosynth-Accessory"/>
</dbReference>
<evidence type="ECO:0000259" key="3">
    <source>
        <dbReference type="SMART" id="SM00854"/>
    </source>
</evidence>
<dbReference type="Proteomes" id="UP001481413">
    <property type="component" value="Unassembled WGS sequence"/>
</dbReference>
<dbReference type="Pfam" id="PF09587">
    <property type="entry name" value="PGA_cap"/>
    <property type="match status" value="1"/>
</dbReference>
<dbReference type="EMBL" id="BAABWH010000010">
    <property type="protein sequence ID" value="GAA6146758.1"/>
    <property type="molecule type" value="Genomic_DNA"/>
</dbReference>
<dbReference type="PANTHER" id="PTHR33393:SF11">
    <property type="entry name" value="POLYGLUTAMINE SYNTHESIS ACCESSORY PROTEIN RV0574C-RELATED"/>
    <property type="match status" value="1"/>
</dbReference>
<dbReference type="PANTHER" id="PTHR33393">
    <property type="entry name" value="POLYGLUTAMINE SYNTHESIS ACCESSORY PROTEIN RV0574C-RELATED"/>
    <property type="match status" value="1"/>
</dbReference>
<organism evidence="4 5">
    <name type="scientific">Thalassolituus maritimus</name>
    <dbReference type="NCBI Taxonomy" id="484498"/>
    <lineage>
        <taxon>Bacteria</taxon>
        <taxon>Pseudomonadati</taxon>
        <taxon>Pseudomonadota</taxon>
        <taxon>Gammaproteobacteria</taxon>
        <taxon>Oceanospirillales</taxon>
        <taxon>Oceanospirillaceae</taxon>
        <taxon>Thalassolituus</taxon>
    </lineage>
</organism>
<feature type="domain" description="Capsule synthesis protein CapA" evidence="3">
    <location>
        <begin position="286"/>
        <end position="500"/>
    </location>
</feature>
<gene>
    <name evidence="4" type="ORF">NBRC116585_28770</name>
</gene>
<dbReference type="InterPro" id="IPR019079">
    <property type="entry name" value="Capsule_synth_CapA"/>
</dbReference>
<dbReference type="SMART" id="SM00854">
    <property type="entry name" value="PGA_cap"/>
    <property type="match status" value="1"/>
</dbReference>
<keyword evidence="2" id="KW-0472">Membrane</keyword>
<feature type="transmembrane region" description="Helical" evidence="2">
    <location>
        <begin position="109"/>
        <end position="127"/>
    </location>
</feature>
<keyword evidence="5" id="KW-1185">Reference proteome</keyword>
<comment type="similarity">
    <text evidence="1">Belongs to the CapA family.</text>
</comment>